<sequence>MKYLFWNTHKNDDINDVLSELIIENNISMVLLAEYAANADELINKLAARDIDMLQYGSCSERIKMFGRIENIQYRMDSDHAVIRIINDKDILCCIHLNSKIYSDHEEIREIHMDQIIKDIQNVERELQSENTIVVGDFNINPYDASLINARYFHGIPIYEEAKKNRE</sequence>
<reference evidence="1 2" key="1">
    <citation type="submission" date="2018-08" db="EMBL/GenBank/DDBJ databases">
        <title>A genome reference for cultivated species of the human gut microbiota.</title>
        <authorList>
            <person name="Zou Y."/>
            <person name="Xue W."/>
            <person name="Luo G."/>
        </authorList>
    </citation>
    <scope>NUCLEOTIDE SEQUENCE [LARGE SCALE GENOMIC DNA]</scope>
    <source>
        <strain evidence="1 2">AF24-4</strain>
    </source>
</reference>
<accession>A0A3R5ZDL2</accession>
<protein>
    <recommendedName>
        <fullName evidence="3">Endonuclease/exonuclease/phosphatase domain-containing protein</fullName>
    </recommendedName>
</protein>
<dbReference type="EMBL" id="QRUN01000004">
    <property type="protein sequence ID" value="RGR70088.1"/>
    <property type="molecule type" value="Genomic_DNA"/>
</dbReference>
<evidence type="ECO:0008006" key="3">
    <source>
        <dbReference type="Google" id="ProtNLM"/>
    </source>
</evidence>
<gene>
    <name evidence="1" type="ORF">DWY29_05290</name>
</gene>
<dbReference type="RefSeq" id="WP_118125583.1">
    <property type="nucleotide sequence ID" value="NZ_DBFJSD010000070.1"/>
</dbReference>
<dbReference type="Proteomes" id="UP000285820">
    <property type="component" value="Unassembled WGS sequence"/>
</dbReference>
<organism evidence="1 2">
    <name type="scientific">Roseburia inulinivorans</name>
    <dbReference type="NCBI Taxonomy" id="360807"/>
    <lineage>
        <taxon>Bacteria</taxon>
        <taxon>Bacillati</taxon>
        <taxon>Bacillota</taxon>
        <taxon>Clostridia</taxon>
        <taxon>Lachnospirales</taxon>
        <taxon>Lachnospiraceae</taxon>
        <taxon>Roseburia</taxon>
    </lineage>
</organism>
<evidence type="ECO:0000313" key="1">
    <source>
        <dbReference type="EMBL" id="RGR70088.1"/>
    </source>
</evidence>
<dbReference type="InterPro" id="IPR036691">
    <property type="entry name" value="Endo/exonu/phosph_ase_sf"/>
</dbReference>
<dbReference type="Gene3D" id="3.60.10.10">
    <property type="entry name" value="Endonuclease/exonuclease/phosphatase"/>
    <property type="match status" value="1"/>
</dbReference>
<name>A0A3R5ZDL2_9FIRM</name>
<dbReference type="AlphaFoldDB" id="A0A3R5ZDL2"/>
<comment type="caution">
    <text evidence="1">The sequence shown here is derived from an EMBL/GenBank/DDBJ whole genome shotgun (WGS) entry which is preliminary data.</text>
</comment>
<dbReference type="SUPFAM" id="SSF56219">
    <property type="entry name" value="DNase I-like"/>
    <property type="match status" value="1"/>
</dbReference>
<proteinExistence type="predicted"/>
<evidence type="ECO:0000313" key="2">
    <source>
        <dbReference type="Proteomes" id="UP000285820"/>
    </source>
</evidence>